<dbReference type="PANTHER" id="PTHR39209">
    <property type="match status" value="1"/>
</dbReference>
<comment type="caution">
    <text evidence="2">The sequence shown here is derived from an EMBL/GenBank/DDBJ whole genome shotgun (WGS) entry which is preliminary data.</text>
</comment>
<dbReference type="Pfam" id="PF03483">
    <property type="entry name" value="B3_4"/>
    <property type="match status" value="1"/>
</dbReference>
<protein>
    <recommendedName>
        <fullName evidence="1">B3/B4 tRNA-binding domain-containing protein</fullName>
    </recommendedName>
</protein>
<reference evidence="2 3" key="1">
    <citation type="submission" date="2018-10" db="EMBL/GenBank/DDBJ databases">
        <title>Co-occurring genomic capacity for anaerobic methane metabolism and dissimilatory sulfite reduction discovered in the Korarchaeota.</title>
        <authorList>
            <person name="Mckay L.J."/>
            <person name="Dlakic M."/>
            <person name="Fields M.W."/>
            <person name="Delmont T.O."/>
            <person name="Eren A.M."/>
            <person name="Jay Z.J."/>
            <person name="Klingelsmith K.B."/>
            <person name="Rusch D.B."/>
            <person name="Inskeep W.P."/>
        </authorList>
    </citation>
    <scope>NUCLEOTIDE SEQUENCE [LARGE SCALE GENOMIC DNA]</scope>
    <source>
        <strain evidence="2 3">WS</strain>
    </source>
</reference>
<sequence length="218" mass="23669">MMIELGEDARALGISIAFSRVRGVEVRGSGSKVIELAVEEVRRKYTLESLKEDPVVRAYRDFYWRIGIDPTKVRPSSEALVRRILKEGLPSINSVVDSGNAASAITLVPIGLYDLGKVRGKLELRLARPGEIFKPIGGGEKVLSGGEPVLADEDGPIFLYPHRDSVRTMITQGTREVLIVAAGVPGVDASLLRRAASLTLEFILETSGGEGEEVRVIF</sequence>
<dbReference type="PANTHER" id="PTHR39209:SF2">
    <property type="entry name" value="CYTOPLASMIC PROTEIN"/>
    <property type="match status" value="1"/>
</dbReference>
<dbReference type="InterPro" id="IPR020825">
    <property type="entry name" value="Phe-tRNA_synthase-like_B3/B4"/>
</dbReference>
<name>A0A429G1N2_9CREN</name>
<dbReference type="InterPro" id="IPR005146">
    <property type="entry name" value="B3/B4_tRNA-bd"/>
</dbReference>
<dbReference type="AlphaFoldDB" id="A0A429G1N2"/>
<accession>A0A429G1N2</accession>
<dbReference type="SMART" id="SM00873">
    <property type="entry name" value="B3_4"/>
    <property type="match status" value="1"/>
</dbReference>
<proteinExistence type="predicted"/>
<dbReference type="GO" id="GO:0004826">
    <property type="term" value="F:phenylalanine-tRNA ligase activity"/>
    <property type="evidence" value="ECO:0007669"/>
    <property type="project" value="InterPro"/>
</dbReference>
<evidence type="ECO:0000259" key="1">
    <source>
        <dbReference type="SMART" id="SM00873"/>
    </source>
</evidence>
<organism evidence="2 3">
    <name type="scientific">Candidatus Korarchaeum cryptofilum</name>
    <dbReference type="NCBI Taxonomy" id="498846"/>
    <lineage>
        <taxon>Archaea</taxon>
        <taxon>Thermoproteota</taxon>
        <taxon>Candidatus Korarchaeia</taxon>
        <taxon>Candidatus Korarchaeales</taxon>
        <taxon>Candidatus Korarchaeaceae</taxon>
        <taxon>Candidatus Korarchaeum</taxon>
    </lineage>
</organism>
<dbReference type="GO" id="GO:0003723">
    <property type="term" value="F:RNA binding"/>
    <property type="evidence" value="ECO:0007669"/>
    <property type="project" value="InterPro"/>
</dbReference>
<dbReference type="EMBL" id="RCOR01000042">
    <property type="protein sequence ID" value="RSN67742.1"/>
    <property type="molecule type" value="Genomic_DNA"/>
</dbReference>
<gene>
    <name evidence="2" type="ORF">D9Q81_08090</name>
</gene>
<evidence type="ECO:0000313" key="3">
    <source>
        <dbReference type="Proteomes" id="UP000278149"/>
    </source>
</evidence>
<feature type="domain" description="B3/B4 tRNA-binding" evidence="1">
    <location>
        <begin position="58"/>
        <end position="208"/>
    </location>
</feature>
<dbReference type="Proteomes" id="UP000278149">
    <property type="component" value="Unassembled WGS sequence"/>
</dbReference>
<evidence type="ECO:0000313" key="2">
    <source>
        <dbReference type="EMBL" id="RSN67742.1"/>
    </source>
</evidence>
<dbReference type="SUPFAM" id="SSF56037">
    <property type="entry name" value="PheT/TilS domain"/>
    <property type="match status" value="1"/>
</dbReference>
<dbReference type="Gene3D" id="3.50.40.10">
    <property type="entry name" value="Phenylalanyl-trna Synthetase, Chain B, domain 3"/>
    <property type="match status" value="1"/>
</dbReference>